<dbReference type="EMBL" id="JAYKXN010000002">
    <property type="protein sequence ID" value="KAK7310778.1"/>
    <property type="molecule type" value="Genomic_DNA"/>
</dbReference>
<dbReference type="Proteomes" id="UP001359559">
    <property type="component" value="Unassembled WGS sequence"/>
</dbReference>
<evidence type="ECO:0000256" key="1">
    <source>
        <dbReference type="SAM" id="MobiDB-lite"/>
    </source>
</evidence>
<dbReference type="AlphaFoldDB" id="A0AAN9K5S7"/>
<evidence type="ECO:0000256" key="2">
    <source>
        <dbReference type="SAM" id="Phobius"/>
    </source>
</evidence>
<organism evidence="3 4">
    <name type="scientific">Clitoria ternatea</name>
    <name type="common">Butterfly pea</name>
    <dbReference type="NCBI Taxonomy" id="43366"/>
    <lineage>
        <taxon>Eukaryota</taxon>
        <taxon>Viridiplantae</taxon>
        <taxon>Streptophyta</taxon>
        <taxon>Embryophyta</taxon>
        <taxon>Tracheophyta</taxon>
        <taxon>Spermatophyta</taxon>
        <taxon>Magnoliopsida</taxon>
        <taxon>eudicotyledons</taxon>
        <taxon>Gunneridae</taxon>
        <taxon>Pentapetalae</taxon>
        <taxon>rosids</taxon>
        <taxon>fabids</taxon>
        <taxon>Fabales</taxon>
        <taxon>Fabaceae</taxon>
        <taxon>Papilionoideae</taxon>
        <taxon>50 kb inversion clade</taxon>
        <taxon>NPAAA clade</taxon>
        <taxon>indigoferoid/millettioid clade</taxon>
        <taxon>Phaseoleae</taxon>
        <taxon>Clitoria</taxon>
    </lineage>
</organism>
<gene>
    <name evidence="3" type="ORF">RJT34_08495</name>
</gene>
<protein>
    <recommendedName>
        <fullName evidence="5">ZCF37</fullName>
    </recommendedName>
</protein>
<keyword evidence="2" id="KW-0812">Transmembrane</keyword>
<evidence type="ECO:0000313" key="3">
    <source>
        <dbReference type="EMBL" id="KAK7310778.1"/>
    </source>
</evidence>
<feature type="transmembrane region" description="Helical" evidence="2">
    <location>
        <begin position="177"/>
        <end position="209"/>
    </location>
</feature>
<feature type="compositionally biased region" description="Basic and acidic residues" evidence="1">
    <location>
        <begin position="142"/>
        <end position="155"/>
    </location>
</feature>
<keyword evidence="4" id="KW-1185">Reference proteome</keyword>
<keyword evidence="2" id="KW-1133">Transmembrane helix</keyword>
<feature type="compositionally biased region" description="Polar residues" evidence="1">
    <location>
        <begin position="130"/>
        <end position="141"/>
    </location>
</feature>
<evidence type="ECO:0000313" key="4">
    <source>
        <dbReference type="Proteomes" id="UP001359559"/>
    </source>
</evidence>
<sequence>MHTLNPFVCGTFHNNEYDDEPCLASPGSSPRKHSKKRDSRINNPYSTRGLDKFSSLLEDLDEKRKRIYSQMNPHDISFVRFVYSNTDDFVPVVVKVKNNKDQKKHINKIQELGVVKATRILAHTSESTDKSSTTIDQPSSTTEEKKQSKMESDKRVTKKSISWNVVMKKHDMGKPCFYLPLVMVLILLLLTVFGRSVSTLCICVLWYLISTLKDSSSLNANPRKSMKKKDYVRGLSEKKIVTNNEGNSNNKKKDYVRGWSEKKMVVSEGIKKKDYARGWSEKKIATEGLLSPKSGDSEASKHKISRQHSQ</sequence>
<accession>A0AAN9K5S7</accession>
<dbReference type="PANTHER" id="PTHR35275">
    <property type="entry name" value="ZCF37"/>
    <property type="match status" value="1"/>
</dbReference>
<feature type="region of interest" description="Disordered" evidence="1">
    <location>
        <begin position="125"/>
        <end position="155"/>
    </location>
</feature>
<evidence type="ECO:0008006" key="5">
    <source>
        <dbReference type="Google" id="ProtNLM"/>
    </source>
</evidence>
<keyword evidence="2" id="KW-0472">Membrane</keyword>
<dbReference type="InterPro" id="IPR045880">
    <property type="entry name" value="ZCF37"/>
</dbReference>
<name>A0AAN9K5S7_CLITE</name>
<dbReference type="PANTHER" id="PTHR35275:SF11">
    <property type="entry name" value="PUTATIVE-RELATED"/>
    <property type="match status" value="1"/>
</dbReference>
<comment type="caution">
    <text evidence="3">The sequence shown here is derived from an EMBL/GenBank/DDBJ whole genome shotgun (WGS) entry which is preliminary data.</text>
</comment>
<reference evidence="3 4" key="1">
    <citation type="submission" date="2024-01" db="EMBL/GenBank/DDBJ databases">
        <title>The genomes of 5 underutilized Papilionoideae crops provide insights into root nodulation and disease resistance.</title>
        <authorList>
            <person name="Yuan L."/>
        </authorList>
    </citation>
    <scope>NUCLEOTIDE SEQUENCE [LARGE SCALE GENOMIC DNA]</scope>
    <source>
        <strain evidence="3">LY-2023</strain>
        <tissue evidence="3">Leaf</tissue>
    </source>
</reference>
<proteinExistence type="predicted"/>
<feature type="region of interest" description="Disordered" evidence="1">
    <location>
        <begin position="23"/>
        <end position="47"/>
    </location>
</feature>
<feature type="region of interest" description="Disordered" evidence="1">
    <location>
        <begin position="290"/>
        <end position="310"/>
    </location>
</feature>